<keyword evidence="3" id="KW-1185">Reference proteome</keyword>
<proteinExistence type="predicted"/>
<reference evidence="2" key="1">
    <citation type="submission" date="2023-10" db="EMBL/GenBank/DDBJ databases">
        <authorList>
            <person name="Chen Y."/>
            <person name="Shah S."/>
            <person name="Dougan E. K."/>
            <person name="Thang M."/>
            <person name="Chan C."/>
        </authorList>
    </citation>
    <scope>NUCLEOTIDE SEQUENCE [LARGE SCALE GENOMIC DNA]</scope>
</reference>
<evidence type="ECO:0000313" key="2">
    <source>
        <dbReference type="EMBL" id="CAK0893431.1"/>
    </source>
</evidence>
<evidence type="ECO:0000313" key="3">
    <source>
        <dbReference type="Proteomes" id="UP001189429"/>
    </source>
</evidence>
<organism evidence="2 3">
    <name type="scientific">Prorocentrum cordatum</name>
    <dbReference type="NCBI Taxonomy" id="2364126"/>
    <lineage>
        <taxon>Eukaryota</taxon>
        <taxon>Sar</taxon>
        <taxon>Alveolata</taxon>
        <taxon>Dinophyceae</taxon>
        <taxon>Prorocentrales</taxon>
        <taxon>Prorocentraceae</taxon>
        <taxon>Prorocentrum</taxon>
    </lineage>
</organism>
<feature type="chain" id="PRO_5046885234" description="Hexosyltransferase" evidence="1">
    <location>
        <begin position="30"/>
        <end position="315"/>
    </location>
</feature>
<evidence type="ECO:0008006" key="4">
    <source>
        <dbReference type="Google" id="ProtNLM"/>
    </source>
</evidence>
<keyword evidence="1" id="KW-0732">Signal</keyword>
<accession>A0ABN9X6T2</accession>
<protein>
    <recommendedName>
        <fullName evidence="4">Hexosyltransferase</fullName>
    </recommendedName>
</protein>
<feature type="signal peptide" evidence="1">
    <location>
        <begin position="1"/>
        <end position="29"/>
    </location>
</feature>
<gene>
    <name evidence="2" type="ORF">PCOR1329_LOCUS72765</name>
</gene>
<comment type="caution">
    <text evidence="2">The sequence shown here is derived from an EMBL/GenBank/DDBJ whole genome shotgun (WGS) entry which is preliminary data.</text>
</comment>
<name>A0ABN9X6T2_9DINO</name>
<dbReference type="Proteomes" id="UP001189429">
    <property type="component" value="Unassembled WGS sequence"/>
</dbReference>
<evidence type="ECO:0000256" key="1">
    <source>
        <dbReference type="SAM" id="SignalP"/>
    </source>
</evidence>
<dbReference type="EMBL" id="CAUYUJ010019749">
    <property type="protein sequence ID" value="CAK0893431.1"/>
    <property type="molecule type" value="Genomic_DNA"/>
</dbReference>
<sequence length="315" mass="33401">MTVGAHCTASMFRASLVAALLPCATRVHALSMLQGAAVPPQPGGGTAASLAAAGHGGEDVDCLVVVRTHRPMPGMLERFREHTEDLRRHLPSARLVISVDTSGPDGPAVLEEVRRHAPGAILHSYGWGDVVARYPALAALEFASAWSFHTEPLLLAVEHAGRVLGLAGGARVWALEDDVFFCGGLSAFVSAYEADPSDLLGIGDTPTGHWLHRQAGSAAFLRRYPAEVRLAGPEVVQRFSARLLEQLGRQAEEGVTAWSEMFAATACRAGGFLCAGLRDEHVGVHGDKVTLDRQQAEAACRERLGVPSANHAAKF</sequence>